<dbReference type="EMBL" id="WNXQ01000004">
    <property type="protein sequence ID" value="MWB78109.1"/>
    <property type="molecule type" value="Genomic_DNA"/>
</dbReference>
<keyword evidence="2" id="KW-0732">Signal</keyword>
<dbReference type="CDD" id="cd13601">
    <property type="entry name" value="PBP2_TRAP_DctP1_3_4_like"/>
    <property type="match status" value="1"/>
</dbReference>
<dbReference type="NCBIfam" id="NF037995">
    <property type="entry name" value="TRAP_S1"/>
    <property type="match status" value="1"/>
</dbReference>
<proteinExistence type="predicted"/>
<keyword evidence="5" id="KW-1185">Reference proteome</keyword>
<accession>A0A844WFA6</accession>
<dbReference type="PANTHER" id="PTHR33376">
    <property type="match status" value="1"/>
</dbReference>
<dbReference type="SUPFAM" id="SSF53850">
    <property type="entry name" value="Periplasmic binding protein-like II"/>
    <property type="match status" value="1"/>
</dbReference>
<comment type="subcellular location">
    <subcellularLocation>
        <location evidence="1">Periplasm</location>
    </subcellularLocation>
</comment>
<keyword evidence="3" id="KW-0574">Periplasm</keyword>
<evidence type="ECO:0000256" key="3">
    <source>
        <dbReference type="ARBA" id="ARBA00022764"/>
    </source>
</evidence>
<sequence>MARGQARRWEENTMMTANLTIVGGVVLAGAMLLPGLATAQDYDPITLKLADSFPTTHVISEEGAQYFMDQVKTLSDGKITIEYFPASQLGKAGDFLTLLQTGLVDIAYVPPAYVSEKMPLSDVGSLPGLFSDVCAGSRAYRELATEGPVAQNDFQDQGIRPLFATPLPPYQISGPDVPVNSLDDLKGRKIRSTGAATNLVVEALGGVPVNIPGAETYEALDRGTIDFNLGPYSSYKGYDLYDQTNFGTVGFGFANIIITYSVSQETLDNLPEAARAVLTEAGTATSDHLCSALETENDTAIKEMTDLGAKFYKATPESLADFAEKAKTIQQKWAEGLDGRGFKGTETLEAMKAALSE</sequence>
<evidence type="ECO:0000256" key="2">
    <source>
        <dbReference type="ARBA" id="ARBA00022729"/>
    </source>
</evidence>
<dbReference type="InterPro" id="IPR018389">
    <property type="entry name" value="DctP_fam"/>
</dbReference>
<evidence type="ECO:0000313" key="5">
    <source>
        <dbReference type="Proteomes" id="UP000443843"/>
    </source>
</evidence>
<evidence type="ECO:0000256" key="1">
    <source>
        <dbReference type="ARBA" id="ARBA00004418"/>
    </source>
</evidence>
<dbReference type="InterPro" id="IPR038404">
    <property type="entry name" value="TRAP_DctP_sf"/>
</dbReference>
<organism evidence="4 5">
    <name type="scientific">Pseudooceanicola pacificus</name>
    <dbReference type="NCBI Taxonomy" id="2676438"/>
    <lineage>
        <taxon>Bacteria</taxon>
        <taxon>Pseudomonadati</taxon>
        <taxon>Pseudomonadota</taxon>
        <taxon>Alphaproteobacteria</taxon>
        <taxon>Rhodobacterales</taxon>
        <taxon>Paracoccaceae</taxon>
        <taxon>Pseudooceanicola</taxon>
    </lineage>
</organism>
<dbReference type="GO" id="GO:0055085">
    <property type="term" value="P:transmembrane transport"/>
    <property type="evidence" value="ECO:0007669"/>
    <property type="project" value="InterPro"/>
</dbReference>
<dbReference type="GO" id="GO:0042597">
    <property type="term" value="C:periplasmic space"/>
    <property type="evidence" value="ECO:0007669"/>
    <property type="project" value="UniProtKB-SubCell"/>
</dbReference>
<dbReference type="Gene3D" id="3.40.190.170">
    <property type="entry name" value="Bacterial extracellular solute-binding protein, family 7"/>
    <property type="match status" value="1"/>
</dbReference>
<dbReference type="Proteomes" id="UP000443843">
    <property type="component" value="Unassembled WGS sequence"/>
</dbReference>
<evidence type="ECO:0008006" key="6">
    <source>
        <dbReference type="Google" id="ProtNLM"/>
    </source>
</evidence>
<protein>
    <recommendedName>
        <fullName evidence="6">TRAP-type C4-dicarboxylate transport system, substrate-binding protein</fullName>
    </recommendedName>
</protein>
<reference evidence="4 5" key="1">
    <citation type="submission" date="2019-11" db="EMBL/GenBank/DDBJ databases">
        <title>Pseudooceanicola pacifica sp. nov., isolated from deep-sea sediment of the Pacific Ocean.</title>
        <authorList>
            <person name="Lyu L."/>
        </authorList>
    </citation>
    <scope>NUCLEOTIDE SEQUENCE [LARGE SCALE GENOMIC DNA]</scope>
    <source>
        <strain evidence="4 5">216_PA32_1</strain>
    </source>
</reference>
<gene>
    <name evidence="4" type="ORF">GLS40_08750</name>
</gene>
<dbReference type="PANTHER" id="PTHR33376:SF15">
    <property type="entry name" value="BLL6794 PROTEIN"/>
    <property type="match status" value="1"/>
</dbReference>
<dbReference type="Pfam" id="PF03480">
    <property type="entry name" value="DctP"/>
    <property type="match status" value="1"/>
</dbReference>
<dbReference type="AlphaFoldDB" id="A0A844WFA6"/>
<evidence type="ECO:0000313" key="4">
    <source>
        <dbReference type="EMBL" id="MWB78109.1"/>
    </source>
</evidence>
<name>A0A844WFA6_9RHOB</name>
<comment type="caution">
    <text evidence="4">The sequence shown here is derived from an EMBL/GenBank/DDBJ whole genome shotgun (WGS) entry which is preliminary data.</text>
</comment>